<evidence type="ECO:0000256" key="12">
    <source>
        <dbReference type="SAM" id="Phobius"/>
    </source>
</evidence>
<dbReference type="Pfam" id="PF02600">
    <property type="entry name" value="DsbB"/>
    <property type="match status" value="1"/>
</dbReference>
<evidence type="ECO:0000256" key="6">
    <source>
        <dbReference type="ARBA" id="ARBA00022989"/>
    </source>
</evidence>
<dbReference type="GO" id="GO:0006457">
    <property type="term" value="P:protein folding"/>
    <property type="evidence" value="ECO:0007669"/>
    <property type="project" value="InterPro"/>
</dbReference>
<reference evidence="13 14" key="1">
    <citation type="submission" date="2007-08" db="EMBL/GenBank/DDBJ databases">
        <title>Complete sequence of Roseiflexus castenholzii DSM 13941.</title>
        <authorList>
            <consortium name="US DOE Joint Genome Institute"/>
            <person name="Copeland A."/>
            <person name="Lucas S."/>
            <person name="Lapidus A."/>
            <person name="Barry K."/>
            <person name="Glavina del Rio T."/>
            <person name="Dalin E."/>
            <person name="Tice H."/>
            <person name="Pitluck S."/>
            <person name="Thompson L.S."/>
            <person name="Brettin T."/>
            <person name="Bruce D."/>
            <person name="Detter J.C."/>
            <person name="Han C."/>
            <person name="Tapia R."/>
            <person name="Schmutz J."/>
            <person name="Larimer F."/>
            <person name="Land M."/>
            <person name="Hauser L."/>
            <person name="Kyrpides N."/>
            <person name="Mikhailova N."/>
            <person name="Bryant D.A."/>
            <person name="Hanada S."/>
            <person name="Tsukatani Y."/>
            <person name="Richardson P."/>
        </authorList>
    </citation>
    <scope>NUCLEOTIDE SEQUENCE [LARGE SCALE GENOMIC DNA]</scope>
    <source>
        <strain evidence="14">DSM 13941 / HLO8</strain>
    </source>
</reference>
<protein>
    <submittedName>
        <fullName evidence="13">Disulphide bond formation protein DsbB</fullName>
    </submittedName>
</protein>
<gene>
    <name evidence="13" type="ordered locus">Rcas_2051</name>
</gene>
<dbReference type="Gene3D" id="1.20.1550.10">
    <property type="entry name" value="DsbB-like"/>
    <property type="match status" value="1"/>
</dbReference>
<evidence type="ECO:0000256" key="7">
    <source>
        <dbReference type="ARBA" id="ARBA00023002"/>
    </source>
</evidence>
<keyword evidence="8 12" id="KW-0472">Membrane</keyword>
<comment type="similarity">
    <text evidence="2">Belongs to the DsbB family. BdbC subfamily.</text>
</comment>
<proteinExistence type="inferred from homology"/>
<evidence type="ECO:0000256" key="5">
    <source>
        <dbReference type="ARBA" id="ARBA00022982"/>
    </source>
</evidence>
<dbReference type="SUPFAM" id="SSF158442">
    <property type="entry name" value="DsbB-like"/>
    <property type="match status" value="1"/>
</dbReference>
<evidence type="ECO:0000256" key="11">
    <source>
        <dbReference type="ARBA" id="ARBA00023284"/>
    </source>
</evidence>
<keyword evidence="9" id="KW-1015">Disulfide bond</keyword>
<dbReference type="KEGG" id="rca:Rcas_2051"/>
<feature type="transmembrane region" description="Helical" evidence="12">
    <location>
        <begin position="92"/>
        <end position="111"/>
    </location>
</feature>
<keyword evidence="5" id="KW-0249">Electron transport</keyword>
<comment type="subcellular location">
    <subcellularLocation>
        <location evidence="1">Membrane</location>
        <topology evidence="1">Multi-pass membrane protein</topology>
    </subcellularLocation>
</comment>
<evidence type="ECO:0000256" key="3">
    <source>
        <dbReference type="ARBA" id="ARBA00022448"/>
    </source>
</evidence>
<evidence type="ECO:0000256" key="1">
    <source>
        <dbReference type="ARBA" id="ARBA00004141"/>
    </source>
</evidence>
<keyword evidence="7" id="KW-0560">Oxidoreductase</keyword>
<dbReference type="HOGENOM" id="CLU_123854_0_0_0"/>
<feature type="transmembrane region" description="Helical" evidence="12">
    <location>
        <begin position="178"/>
        <end position="199"/>
    </location>
</feature>
<dbReference type="EMBL" id="CP000804">
    <property type="protein sequence ID" value="ABU58138.1"/>
    <property type="molecule type" value="Genomic_DNA"/>
</dbReference>
<dbReference type="GO" id="GO:0016020">
    <property type="term" value="C:membrane"/>
    <property type="evidence" value="ECO:0007669"/>
    <property type="project" value="UniProtKB-SubCell"/>
</dbReference>
<dbReference type="Proteomes" id="UP000000263">
    <property type="component" value="Chromosome"/>
</dbReference>
<keyword evidence="4 12" id="KW-0812">Transmembrane</keyword>
<evidence type="ECO:0000256" key="9">
    <source>
        <dbReference type="ARBA" id="ARBA00023157"/>
    </source>
</evidence>
<keyword evidence="11" id="KW-0676">Redox-active center</keyword>
<dbReference type="GO" id="GO:0015035">
    <property type="term" value="F:protein-disulfide reductase activity"/>
    <property type="evidence" value="ECO:0007669"/>
    <property type="project" value="InterPro"/>
</dbReference>
<dbReference type="InterPro" id="IPR023380">
    <property type="entry name" value="DsbB-like_sf"/>
</dbReference>
<feature type="transmembrane region" description="Helical" evidence="12">
    <location>
        <begin position="39"/>
        <end position="61"/>
    </location>
</feature>
<keyword evidence="14" id="KW-1185">Reference proteome</keyword>
<evidence type="ECO:0000313" key="13">
    <source>
        <dbReference type="EMBL" id="ABU58138.1"/>
    </source>
</evidence>
<dbReference type="eggNOG" id="COG1495">
    <property type="taxonomic scope" value="Bacteria"/>
</dbReference>
<dbReference type="InterPro" id="IPR012187">
    <property type="entry name" value="Disulphide_bond_form_BdbC"/>
</dbReference>
<sequence length="200" mass="21599">MSVTDTPSSIAVGEVPDGPIQAAEEDRLSAFFASYGRHLALLQAIVATCGSLFMSEALGWPPCVLCWYQRILMYPLVALILIGILRRDRGLHLYVLPLSLSGACISLYHYLLVKTDWLPPPPCVDGIPCTVDYLDILGFINVPFMALTAFLIISFLMGATAVSIGARTEATPSLRDRQAIAAYAIIVLVAAAFIGWGIIV</sequence>
<evidence type="ECO:0000256" key="4">
    <source>
        <dbReference type="ARBA" id="ARBA00022692"/>
    </source>
</evidence>
<evidence type="ECO:0000256" key="8">
    <source>
        <dbReference type="ARBA" id="ARBA00023136"/>
    </source>
</evidence>
<keyword evidence="10" id="KW-0143">Chaperone</keyword>
<dbReference type="AlphaFoldDB" id="A7NKW8"/>
<dbReference type="PANTHER" id="PTHR43469:SF1">
    <property type="entry name" value="SPBETA PROPHAGE-DERIVED DISULFIDE BOND FORMATION PROTEIN B"/>
    <property type="match status" value="1"/>
</dbReference>
<name>A7NKW8_ROSCS</name>
<organism evidence="13 14">
    <name type="scientific">Roseiflexus castenholzii (strain DSM 13941 / HLO8)</name>
    <dbReference type="NCBI Taxonomy" id="383372"/>
    <lineage>
        <taxon>Bacteria</taxon>
        <taxon>Bacillati</taxon>
        <taxon>Chloroflexota</taxon>
        <taxon>Chloroflexia</taxon>
        <taxon>Chloroflexales</taxon>
        <taxon>Roseiflexineae</taxon>
        <taxon>Roseiflexaceae</taxon>
        <taxon>Roseiflexus</taxon>
    </lineage>
</organism>
<dbReference type="STRING" id="383372.Rcas_2051"/>
<evidence type="ECO:0000256" key="10">
    <source>
        <dbReference type="ARBA" id="ARBA00023186"/>
    </source>
</evidence>
<evidence type="ECO:0000256" key="2">
    <source>
        <dbReference type="ARBA" id="ARBA00007602"/>
    </source>
</evidence>
<keyword evidence="6 12" id="KW-1133">Transmembrane helix</keyword>
<feature type="transmembrane region" description="Helical" evidence="12">
    <location>
        <begin position="144"/>
        <end position="166"/>
    </location>
</feature>
<dbReference type="InterPro" id="IPR003752">
    <property type="entry name" value="DiS_bond_form_DsbB/BdbC"/>
</dbReference>
<dbReference type="PANTHER" id="PTHR43469">
    <property type="entry name" value="DISULFIDE FORMATION PROTEIN-RELATED"/>
    <property type="match status" value="1"/>
</dbReference>
<accession>A7NKW8</accession>
<evidence type="ECO:0000313" key="14">
    <source>
        <dbReference type="Proteomes" id="UP000000263"/>
    </source>
</evidence>
<dbReference type="OrthoDB" id="158402at2"/>
<keyword evidence="3" id="KW-0813">Transport</keyword>
<feature type="transmembrane region" description="Helical" evidence="12">
    <location>
        <begin position="67"/>
        <end position="85"/>
    </location>
</feature>
<dbReference type="RefSeq" id="WP_012120562.1">
    <property type="nucleotide sequence ID" value="NC_009767.1"/>
</dbReference>